<dbReference type="EMBL" id="PJQY01000044">
    <property type="protein sequence ID" value="PQQ20126.1"/>
    <property type="molecule type" value="Genomic_DNA"/>
</dbReference>
<protein>
    <submittedName>
        <fullName evidence="2">Uncharacterized protein</fullName>
    </submittedName>
</protein>
<evidence type="ECO:0000313" key="3">
    <source>
        <dbReference type="Proteomes" id="UP000250321"/>
    </source>
</evidence>
<accession>A0A315B1B5</accession>
<comment type="caution">
    <text evidence="2">The sequence shown here is derived from an EMBL/GenBank/DDBJ whole genome shotgun (WGS) entry which is preliminary data.</text>
</comment>
<proteinExistence type="predicted"/>
<evidence type="ECO:0000256" key="1">
    <source>
        <dbReference type="SAM" id="MobiDB-lite"/>
    </source>
</evidence>
<reference evidence="2 3" key="1">
    <citation type="submission" date="2018-02" db="EMBL/GenBank/DDBJ databases">
        <title>Draft genome of wild Prunus yedoensis var. nudiflora.</title>
        <authorList>
            <person name="Baek S."/>
            <person name="Kim J.-H."/>
            <person name="Choi K."/>
            <person name="Kim G.-B."/>
            <person name="Cho A."/>
            <person name="Jang H."/>
            <person name="Shin C.-H."/>
            <person name="Yu H.-J."/>
            <person name="Mun J.-H."/>
        </authorList>
    </citation>
    <scope>NUCLEOTIDE SEQUENCE [LARGE SCALE GENOMIC DNA]</scope>
    <source>
        <strain evidence="3">cv. Jeju island</strain>
        <tissue evidence="2">Leaf</tissue>
    </source>
</reference>
<sequence>MERIKNALNAPSNHLVTSVLLGLLKEVICDGAPTTPGLPQLGSDDRRPQANESQMHTLGDFGRGFALPSLLDWIGSGEIIQTSSSDHDDHILATHVICGRVGGVPGLIRLAMWHPI</sequence>
<gene>
    <name evidence="2" type="ORF">Pyn_19041</name>
</gene>
<dbReference type="Proteomes" id="UP000250321">
    <property type="component" value="Unassembled WGS sequence"/>
</dbReference>
<keyword evidence="3" id="KW-1185">Reference proteome</keyword>
<feature type="region of interest" description="Disordered" evidence="1">
    <location>
        <begin position="34"/>
        <end position="53"/>
    </location>
</feature>
<organism evidence="2 3">
    <name type="scientific">Prunus yedoensis var. nudiflora</name>
    <dbReference type="NCBI Taxonomy" id="2094558"/>
    <lineage>
        <taxon>Eukaryota</taxon>
        <taxon>Viridiplantae</taxon>
        <taxon>Streptophyta</taxon>
        <taxon>Embryophyta</taxon>
        <taxon>Tracheophyta</taxon>
        <taxon>Spermatophyta</taxon>
        <taxon>Magnoliopsida</taxon>
        <taxon>eudicotyledons</taxon>
        <taxon>Gunneridae</taxon>
        <taxon>Pentapetalae</taxon>
        <taxon>rosids</taxon>
        <taxon>fabids</taxon>
        <taxon>Rosales</taxon>
        <taxon>Rosaceae</taxon>
        <taxon>Amygdaloideae</taxon>
        <taxon>Amygdaleae</taxon>
        <taxon>Prunus</taxon>
    </lineage>
</organism>
<evidence type="ECO:0000313" key="2">
    <source>
        <dbReference type="EMBL" id="PQQ20126.1"/>
    </source>
</evidence>
<name>A0A315B1B5_PRUYE</name>
<dbReference type="AlphaFoldDB" id="A0A315B1B5"/>